<proteinExistence type="predicted"/>
<dbReference type="EMBL" id="LYXU01000002">
    <property type="protein sequence ID" value="OBS24551.1"/>
    <property type="molecule type" value="Genomic_DNA"/>
</dbReference>
<sequence>MATFNRFPDLPTELRVQIWKLVIREDRPGVHIYNRYGPRFMTSKQCCSDTFAEPLPLHYFNSVKKDAPRKNVSTYLIDGGLWTACKESRFIMENHFRQSEWVDSLSIPKEERDSREREIPEETKLKIPSTGKFFGGPLHNLTVFPNRDLFVLQVDCLDRVDWDNIGIESSLGWGLLGCSGINHIGIEFNPDWWDSENGRWDWEVLYTLTDAAHNVFPLYKIWIVDHGLKRRKDAPAFEERSDVYYHLNAFYTSDRKLLEVDPQHPGPWTDLSTGLTPDAYPREDNKSSLSFVEHLVSDIEHDRHLEFDENPRRDPYPCCIGILGWDDL</sequence>
<gene>
    <name evidence="2" type="ORF">FPOA_05092</name>
</gene>
<evidence type="ECO:0000313" key="2">
    <source>
        <dbReference type="EMBL" id="OBS24551.1"/>
    </source>
</evidence>
<protein>
    <recommendedName>
        <fullName evidence="1">2EXR domain-containing protein</fullName>
    </recommendedName>
</protein>
<reference evidence="2 3" key="1">
    <citation type="submission" date="2016-06" db="EMBL/GenBank/DDBJ databases">
        <title>Living apart together: crosstalk between the core and supernumerary genomes in a fungal plant pathogen.</title>
        <authorList>
            <person name="Vanheule A."/>
            <person name="Audenaert K."/>
            <person name="Warris S."/>
            <person name="Van De Geest H."/>
            <person name="Schijlen E."/>
            <person name="Hofte M."/>
            <person name="De Saeger S."/>
            <person name="Haesaert G."/>
            <person name="Waalwijk C."/>
            <person name="Van Der Lee T."/>
        </authorList>
    </citation>
    <scope>NUCLEOTIDE SEQUENCE [LARGE SCALE GENOMIC DNA]</scope>
    <source>
        <strain evidence="2 3">2516</strain>
    </source>
</reference>
<dbReference type="AlphaFoldDB" id="A0A1B8AW03"/>
<dbReference type="InterPro" id="IPR045518">
    <property type="entry name" value="2EXR"/>
</dbReference>
<accession>A0A1B8AW03</accession>
<dbReference type="OMA" id="TACKESQ"/>
<evidence type="ECO:0000259" key="1">
    <source>
        <dbReference type="Pfam" id="PF20150"/>
    </source>
</evidence>
<name>A0A1B8AW03_FUSPO</name>
<organism evidence="2 3">
    <name type="scientific">Fusarium poae</name>
    <dbReference type="NCBI Taxonomy" id="36050"/>
    <lineage>
        <taxon>Eukaryota</taxon>
        <taxon>Fungi</taxon>
        <taxon>Dikarya</taxon>
        <taxon>Ascomycota</taxon>
        <taxon>Pezizomycotina</taxon>
        <taxon>Sordariomycetes</taxon>
        <taxon>Hypocreomycetidae</taxon>
        <taxon>Hypocreales</taxon>
        <taxon>Nectriaceae</taxon>
        <taxon>Fusarium</taxon>
    </lineage>
</organism>
<feature type="domain" description="2EXR" evidence="1">
    <location>
        <begin position="4"/>
        <end position="95"/>
    </location>
</feature>
<keyword evidence="3" id="KW-1185">Reference proteome</keyword>
<evidence type="ECO:0000313" key="3">
    <source>
        <dbReference type="Proteomes" id="UP000091967"/>
    </source>
</evidence>
<comment type="caution">
    <text evidence="2">The sequence shown here is derived from an EMBL/GenBank/DDBJ whole genome shotgun (WGS) entry which is preliminary data.</text>
</comment>
<dbReference type="Pfam" id="PF20150">
    <property type="entry name" value="2EXR"/>
    <property type="match status" value="1"/>
</dbReference>
<dbReference type="Proteomes" id="UP000091967">
    <property type="component" value="Unassembled WGS sequence"/>
</dbReference>